<reference evidence="1 2" key="1">
    <citation type="submission" date="2019-06" db="EMBL/GenBank/DDBJ databases">
        <title>Draft genome sequence of Methanolobus vulcani B1d.</title>
        <authorList>
            <person name="Creighbaum A.J."/>
            <person name="Ticak T."/>
            <person name="Hariraju D."/>
            <person name="Arivett B.A."/>
            <person name="Ferguson D.J.Jr."/>
        </authorList>
    </citation>
    <scope>NUCLEOTIDE SEQUENCE [LARGE SCALE GENOMIC DNA]</scope>
    <source>
        <strain evidence="1 2">B1d</strain>
    </source>
</reference>
<keyword evidence="2" id="KW-1185">Reference proteome</keyword>
<dbReference type="AlphaFoldDB" id="A0A7Z8KLG8"/>
<accession>A0A7Z8KLG8</accession>
<dbReference type="RefSeq" id="WP_154810872.1">
    <property type="nucleotide sequence ID" value="NZ_VIAQ01000020.1"/>
</dbReference>
<dbReference type="Proteomes" id="UP000319335">
    <property type="component" value="Unassembled WGS sequence"/>
</dbReference>
<gene>
    <name evidence="1" type="ORF">FKV42_13625</name>
</gene>
<dbReference type="EMBL" id="VIAQ01000020">
    <property type="protein sequence ID" value="TQD23556.1"/>
    <property type="molecule type" value="Genomic_DNA"/>
</dbReference>
<evidence type="ECO:0000313" key="2">
    <source>
        <dbReference type="Proteomes" id="UP000319335"/>
    </source>
</evidence>
<sequence length="150" mass="16394">MIDKGFLHGSLLLFLGVIIGLSASNLSCDPVPVEGLIFVEGLMSGHSGNDSSTVVYKYNLTFYNSGNENIYVNTIEPVLSSDPRILSTQRSLVSEINRYVSPGSVVSIEGSILINSENSSKEDLIDIEQTIRCINMTSTETIHCFNYPPE</sequence>
<organism evidence="1 2">
    <name type="scientific">Methanolobus vulcani</name>
    <dbReference type="NCBI Taxonomy" id="38026"/>
    <lineage>
        <taxon>Archaea</taxon>
        <taxon>Methanobacteriati</taxon>
        <taxon>Methanobacteriota</taxon>
        <taxon>Stenosarchaea group</taxon>
        <taxon>Methanomicrobia</taxon>
        <taxon>Methanosarcinales</taxon>
        <taxon>Methanosarcinaceae</taxon>
        <taxon>Methanolobus</taxon>
    </lineage>
</organism>
<name>A0A7Z8KLG8_9EURY</name>
<dbReference type="OrthoDB" id="142103at2157"/>
<comment type="caution">
    <text evidence="1">The sequence shown here is derived from an EMBL/GenBank/DDBJ whole genome shotgun (WGS) entry which is preliminary data.</text>
</comment>
<evidence type="ECO:0000313" key="1">
    <source>
        <dbReference type="EMBL" id="TQD23556.1"/>
    </source>
</evidence>
<protein>
    <submittedName>
        <fullName evidence="1">Uncharacterized protein</fullName>
    </submittedName>
</protein>
<proteinExistence type="predicted"/>